<sequence length="461" mass="53684">MFLKDIKKNQNVHPNKRTWDKKILAICALIFLISYNAYFLLRKNILLPSVSTIYRYLDSEFELIDSENIVNIESIDSILDNYRKTNNIEENEEIPGFMAVDAVALTQHITITENGDINGLIEKVKLSSEEIENLREVIENQEKLLKKLNNLTITNAFIFYFQPINPVYKCFTIYVHGAHSGKATNDQSSLLPVLKEKVEKKKYKVIGYSSDGDSGYWSYRDQNIAQWNQLKRPILSQKTVLFSNDPLHLLKRARYRLLSHNLVQLFKYEDPISVELIRELTNLPSVIFDNSQMTKMHDSLPIRLFTIESLEVLLYAELYAEASYFLPFVLLNEALSSQNLTVDERVDFLEIITFYCKYYKMLYEKTSKSDRANLIGKNKTVLFDLNLIDDLLTTTLSINTVLNSNYDVISLNRIGTNPLEHHFGLIRLRCKFKHDFEKFIEEEVKIKIIDEIEKMTIGNLI</sequence>
<gene>
    <name evidence="3" type="ORF">M9Y10_041481</name>
</gene>
<evidence type="ECO:0000313" key="4">
    <source>
        <dbReference type="Proteomes" id="UP001470230"/>
    </source>
</evidence>
<evidence type="ECO:0000256" key="2">
    <source>
        <dbReference type="SAM" id="Phobius"/>
    </source>
</evidence>
<reference evidence="3 4" key="1">
    <citation type="submission" date="2024-04" db="EMBL/GenBank/DDBJ databases">
        <title>Tritrichomonas musculus Genome.</title>
        <authorList>
            <person name="Alves-Ferreira E."/>
            <person name="Grigg M."/>
            <person name="Lorenzi H."/>
            <person name="Galac M."/>
        </authorList>
    </citation>
    <scope>NUCLEOTIDE SEQUENCE [LARGE SCALE GENOMIC DNA]</scope>
    <source>
        <strain evidence="3 4">EAF2021</strain>
    </source>
</reference>
<dbReference type="Proteomes" id="UP001470230">
    <property type="component" value="Unassembled WGS sequence"/>
</dbReference>
<feature type="coiled-coil region" evidence="1">
    <location>
        <begin position="117"/>
        <end position="154"/>
    </location>
</feature>
<keyword evidence="1" id="KW-0175">Coiled coil</keyword>
<comment type="caution">
    <text evidence="3">The sequence shown here is derived from an EMBL/GenBank/DDBJ whole genome shotgun (WGS) entry which is preliminary data.</text>
</comment>
<name>A0ABR2K690_9EUKA</name>
<evidence type="ECO:0000313" key="3">
    <source>
        <dbReference type="EMBL" id="KAK8886022.1"/>
    </source>
</evidence>
<keyword evidence="2" id="KW-0472">Membrane</keyword>
<protein>
    <submittedName>
        <fullName evidence="3">Uncharacterized protein</fullName>
    </submittedName>
</protein>
<feature type="transmembrane region" description="Helical" evidence="2">
    <location>
        <begin position="23"/>
        <end position="41"/>
    </location>
</feature>
<evidence type="ECO:0000256" key="1">
    <source>
        <dbReference type="SAM" id="Coils"/>
    </source>
</evidence>
<keyword evidence="2" id="KW-0812">Transmembrane</keyword>
<dbReference type="EMBL" id="JAPFFF010000007">
    <property type="protein sequence ID" value="KAK8886022.1"/>
    <property type="molecule type" value="Genomic_DNA"/>
</dbReference>
<accession>A0ABR2K690</accession>
<proteinExistence type="predicted"/>
<keyword evidence="2" id="KW-1133">Transmembrane helix</keyword>
<keyword evidence="4" id="KW-1185">Reference proteome</keyword>
<organism evidence="3 4">
    <name type="scientific">Tritrichomonas musculus</name>
    <dbReference type="NCBI Taxonomy" id="1915356"/>
    <lineage>
        <taxon>Eukaryota</taxon>
        <taxon>Metamonada</taxon>
        <taxon>Parabasalia</taxon>
        <taxon>Tritrichomonadida</taxon>
        <taxon>Tritrichomonadidae</taxon>
        <taxon>Tritrichomonas</taxon>
    </lineage>
</organism>